<name>A0A5B9MMC5_9BACT</name>
<feature type="compositionally biased region" description="Basic and acidic residues" evidence="1">
    <location>
        <begin position="422"/>
        <end position="444"/>
    </location>
</feature>
<proteinExistence type="predicted"/>
<gene>
    <name evidence="4" type="primary">pppA</name>
    <name evidence="4" type="ORF">Mal15_52570</name>
</gene>
<accession>A0A5B9MMC5</accession>
<evidence type="ECO:0000313" key="5">
    <source>
        <dbReference type="Proteomes" id="UP000321353"/>
    </source>
</evidence>
<dbReference type="RefSeq" id="WP_147870290.1">
    <property type="nucleotide sequence ID" value="NZ_CP036264.1"/>
</dbReference>
<dbReference type="InterPro" id="IPR010627">
    <property type="entry name" value="Prepilin_pept_A24_N"/>
</dbReference>
<feature type="transmembrane region" description="Helical" evidence="2">
    <location>
        <begin position="126"/>
        <end position="146"/>
    </location>
</feature>
<keyword evidence="5" id="KW-1185">Reference proteome</keyword>
<evidence type="ECO:0000259" key="3">
    <source>
        <dbReference type="Pfam" id="PF06750"/>
    </source>
</evidence>
<evidence type="ECO:0000256" key="2">
    <source>
        <dbReference type="SAM" id="Phobius"/>
    </source>
</evidence>
<protein>
    <submittedName>
        <fullName evidence="4">Leader peptidase PppA</fullName>
    </submittedName>
</protein>
<evidence type="ECO:0000313" key="4">
    <source>
        <dbReference type="EMBL" id="QEG01181.1"/>
    </source>
</evidence>
<reference evidence="4 5" key="1">
    <citation type="submission" date="2019-02" db="EMBL/GenBank/DDBJ databases">
        <title>Planctomycetal bacteria perform biofilm scaping via a novel small molecule.</title>
        <authorList>
            <person name="Jeske O."/>
            <person name="Boedeker C."/>
            <person name="Wiegand S."/>
            <person name="Breitling P."/>
            <person name="Kallscheuer N."/>
            <person name="Jogler M."/>
            <person name="Rohde M."/>
            <person name="Petersen J."/>
            <person name="Medema M.H."/>
            <person name="Surup F."/>
            <person name="Jogler C."/>
        </authorList>
    </citation>
    <scope>NUCLEOTIDE SEQUENCE [LARGE SCALE GENOMIC DNA]</scope>
    <source>
        <strain evidence="4 5">Mal15</strain>
    </source>
</reference>
<dbReference type="PANTHER" id="PTHR30487">
    <property type="entry name" value="TYPE 4 PREPILIN-LIKE PROTEINS LEADER PEPTIDE-PROCESSING ENZYME"/>
    <property type="match status" value="1"/>
</dbReference>
<dbReference type="InterPro" id="IPR050882">
    <property type="entry name" value="Prepilin_peptidase/N-MTase"/>
</dbReference>
<dbReference type="GO" id="GO:0006465">
    <property type="term" value="P:signal peptide processing"/>
    <property type="evidence" value="ECO:0007669"/>
    <property type="project" value="TreeGrafter"/>
</dbReference>
<keyword evidence="2" id="KW-0812">Transmembrane</keyword>
<feature type="transmembrane region" description="Helical" evidence="2">
    <location>
        <begin position="12"/>
        <end position="36"/>
    </location>
</feature>
<dbReference type="GO" id="GO:0004190">
    <property type="term" value="F:aspartic-type endopeptidase activity"/>
    <property type="evidence" value="ECO:0007669"/>
    <property type="project" value="TreeGrafter"/>
</dbReference>
<feature type="transmembrane region" description="Helical" evidence="2">
    <location>
        <begin position="304"/>
        <end position="319"/>
    </location>
</feature>
<feature type="transmembrane region" description="Helical" evidence="2">
    <location>
        <begin position="202"/>
        <end position="222"/>
    </location>
</feature>
<feature type="compositionally biased region" description="Acidic residues" evidence="1">
    <location>
        <begin position="407"/>
        <end position="421"/>
    </location>
</feature>
<dbReference type="PANTHER" id="PTHR30487:SF0">
    <property type="entry name" value="PREPILIN LEADER PEPTIDASE_N-METHYLTRANSFERASE-RELATED"/>
    <property type="match status" value="1"/>
</dbReference>
<organism evidence="4 5">
    <name type="scientific">Stieleria maiorica</name>
    <dbReference type="NCBI Taxonomy" id="2795974"/>
    <lineage>
        <taxon>Bacteria</taxon>
        <taxon>Pseudomonadati</taxon>
        <taxon>Planctomycetota</taxon>
        <taxon>Planctomycetia</taxon>
        <taxon>Pirellulales</taxon>
        <taxon>Pirellulaceae</taxon>
        <taxon>Stieleria</taxon>
    </lineage>
</organism>
<feature type="transmembrane region" description="Helical" evidence="2">
    <location>
        <begin position="171"/>
        <end position="190"/>
    </location>
</feature>
<dbReference type="Proteomes" id="UP000321353">
    <property type="component" value="Chromosome"/>
</dbReference>
<dbReference type="EMBL" id="CP036264">
    <property type="protein sequence ID" value="QEG01181.1"/>
    <property type="molecule type" value="Genomic_DNA"/>
</dbReference>
<sequence>MKRHRLRRKLPLLATLAAITIAVGGYVFGLALLQSHLYAYYDFEDLIQPRLIDATIVSWLLFFCSSIGSFLNVVAWRMPRGEGIGGHSHCPRCANTLKIQDNVPILGWISLAGRCRFCSLPISRRYPIVEALVGITLTLIGITQLYSLSLPAQFVHGHDGPLWAPRVSPELLAILTYHTVAVSTLWAMALIRIDGTRLPARLVVFAGVVLVIPMLAYPTVMVVPWQASRPMVWVPDGLHVDAIMRVASALVAAALFGRVLAKGLCPSADLKLDPLGGGTARLVDLIAMLSVPALVIGWQSMPALVIVAAVLAIVLRPLLRWIPINDGPRGQIARRGAMESFAFALPFALTLHLVFWRVLWETPAWPSDHSSRNVIIIAALTVLAVPFFLTDRTTATASDDGQLKDPGDEDEGVVDDVSTDELPEHHCDAESDDGDQRRDDPPSP</sequence>
<dbReference type="AlphaFoldDB" id="A0A5B9MMC5"/>
<feature type="transmembrane region" description="Helical" evidence="2">
    <location>
        <begin position="56"/>
        <end position="76"/>
    </location>
</feature>
<keyword evidence="2" id="KW-0472">Membrane</keyword>
<feature type="domain" description="Prepilin peptidase A24 N-terminal" evidence="3">
    <location>
        <begin position="63"/>
        <end position="140"/>
    </location>
</feature>
<feature type="transmembrane region" description="Helical" evidence="2">
    <location>
        <begin position="340"/>
        <end position="359"/>
    </location>
</feature>
<dbReference type="KEGG" id="smam:Mal15_52570"/>
<keyword evidence="2" id="KW-1133">Transmembrane helix</keyword>
<dbReference type="GO" id="GO:0005886">
    <property type="term" value="C:plasma membrane"/>
    <property type="evidence" value="ECO:0007669"/>
    <property type="project" value="TreeGrafter"/>
</dbReference>
<feature type="region of interest" description="Disordered" evidence="1">
    <location>
        <begin position="396"/>
        <end position="444"/>
    </location>
</feature>
<feature type="transmembrane region" description="Helical" evidence="2">
    <location>
        <begin position="371"/>
        <end position="389"/>
    </location>
</feature>
<evidence type="ECO:0000256" key="1">
    <source>
        <dbReference type="SAM" id="MobiDB-lite"/>
    </source>
</evidence>
<dbReference type="Pfam" id="PF06750">
    <property type="entry name" value="A24_N_bact"/>
    <property type="match status" value="1"/>
</dbReference>